<feature type="non-terminal residue" evidence="1">
    <location>
        <position position="1"/>
    </location>
</feature>
<protein>
    <submittedName>
        <fullName evidence="1">Uncharacterized protein</fullName>
    </submittedName>
</protein>
<sequence length="81" mass="10052">HHPAAFVFFLRRRFWRVSGTSNRRSLLRLRLRSRVRRSLQQILVRLLSRSRFRLARLRLYRRGLRRTRLLLPALFSRTRLL</sequence>
<dbReference type="EMBL" id="AZMM01001398">
    <property type="protein sequence ID" value="ETJ44605.1"/>
    <property type="molecule type" value="Genomic_DNA"/>
</dbReference>
<organism evidence="1">
    <name type="scientific">human gut metagenome</name>
    <dbReference type="NCBI Taxonomy" id="408170"/>
    <lineage>
        <taxon>unclassified sequences</taxon>
        <taxon>metagenomes</taxon>
        <taxon>organismal metagenomes</taxon>
    </lineage>
</organism>
<name>W1YS74_9ZZZZ</name>
<evidence type="ECO:0000313" key="1">
    <source>
        <dbReference type="EMBL" id="ETJ44605.1"/>
    </source>
</evidence>
<proteinExistence type="predicted"/>
<accession>W1YS74</accession>
<gene>
    <name evidence="1" type="ORF">Q604_UNBC01398G0001</name>
</gene>
<dbReference type="AlphaFoldDB" id="W1YS74"/>
<comment type="caution">
    <text evidence="1">The sequence shown here is derived from an EMBL/GenBank/DDBJ whole genome shotgun (WGS) entry which is preliminary data.</text>
</comment>
<reference evidence="1" key="1">
    <citation type="submission" date="2013-12" db="EMBL/GenBank/DDBJ databases">
        <title>A Varibaculum cambriense genome reconstructed from a premature infant gut community with otherwise low bacterial novelty that shifts toward anaerobic metabolism during the third week of life.</title>
        <authorList>
            <person name="Brown C.T."/>
            <person name="Sharon I."/>
            <person name="Thomas B.C."/>
            <person name="Castelle C.J."/>
            <person name="Morowitz M.J."/>
            <person name="Banfield J.F."/>
        </authorList>
    </citation>
    <scope>NUCLEOTIDE SEQUENCE</scope>
</reference>
<feature type="non-terminal residue" evidence="1">
    <location>
        <position position="81"/>
    </location>
</feature>